<evidence type="ECO:0000256" key="1">
    <source>
        <dbReference type="ARBA" id="ARBA00004651"/>
    </source>
</evidence>
<keyword evidence="13" id="KW-1071">Ligand-gated ion channel</keyword>
<feature type="domain" description="Ionotropic glutamate receptor L-glutamate and glycine-binding" evidence="19">
    <location>
        <begin position="471"/>
        <end position="529"/>
    </location>
</feature>
<dbReference type="FunFam" id="3.40.190.10:FF:000078">
    <property type="entry name" value="glutamate receptor ionotropic, NMDA 3B"/>
    <property type="match status" value="1"/>
</dbReference>
<keyword evidence="14" id="KW-0407">Ion channel</keyword>
<dbReference type="PANTHER" id="PTHR18966">
    <property type="entry name" value="IONOTROPIC GLUTAMATE RECEPTOR"/>
    <property type="match status" value="1"/>
</dbReference>
<keyword evidence="8" id="KW-0406">Ion transport</keyword>
<dbReference type="Gene3D" id="1.10.287.70">
    <property type="match status" value="1"/>
</dbReference>
<dbReference type="InterPro" id="IPR001320">
    <property type="entry name" value="Iontro_rcpt_C"/>
</dbReference>
<evidence type="ECO:0000313" key="20">
    <source>
        <dbReference type="EMBL" id="KAK3592063.1"/>
    </source>
</evidence>
<evidence type="ECO:0000256" key="8">
    <source>
        <dbReference type="ARBA" id="ARBA00023065"/>
    </source>
</evidence>
<feature type="domain" description="Ionotropic glutamate receptor C-terminal" evidence="18">
    <location>
        <begin position="466"/>
        <end position="659"/>
    </location>
</feature>
<evidence type="ECO:0000256" key="16">
    <source>
        <dbReference type="PIRSR" id="PIRSR601508-1"/>
    </source>
</evidence>
<reference evidence="20" key="2">
    <citation type="journal article" date="2021" name="Genome Biol. Evol.">
        <title>Developing a high-quality reference genome for a parasitic bivalve with doubly uniparental inheritance (Bivalvia: Unionida).</title>
        <authorList>
            <person name="Smith C.H."/>
        </authorList>
    </citation>
    <scope>NUCLEOTIDE SEQUENCE</scope>
    <source>
        <strain evidence="20">CHS0354</strain>
        <tissue evidence="20">Mantle</tissue>
    </source>
</reference>
<dbReference type="InterPro" id="IPR001828">
    <property type="entry name" value="ANF_lig-bd_rcpt"/>
</dbReference>
<keyword evidence="11" id="KW-0325">Glycoprotein</keyword>
<feature type="transmembrane region" description="Helical" evidence="17">
    <location>
        <begin position="622"/>
        <end position="639"/>
    </location>
</feature>
<evidence type="ECO:0000256" key="13">
    <source>
        <dbReference type="ARBA" id="ARBA00023286"/>
    </source>
</evidence>
<evidence type="ECO:0000256" key="10">
    <source>
        <dbReference type="ARBA" id="ARBA00023170"/>
    </source>
</evidence>
<dbReference type="SMART" id="SM00079">
    <property type="entry name" value="PBPe"/>
    <property type="match status" value="1"/>
</dbReference>
<dbReference type="InterPro" id="IPR015683">
    <property type="entry name" value="Ionotropic_Glu_rcpt"/>
</dbReference>
<dbReference type="Pfam" id="PF01094">
    <property type="entry name" value="ANF_receptor"/>
    <property type="match status" value="1"/>
</dbReference>
<comment type="subcellular location">
    <subcellularLocation>
        <location evidence="1">Cell membrane</location>
        <topology evidence="1">Multi-pass membrane protein</topology>
    </subcellularLocation>
    <subcellularLocation>
        <location evidence="15">Postsynaptic cell membrane</location>
    </subcellularLocation>
</comment>
<feature type="binding site" evidence="16">
    <location>
        <position position="540"/>
    </location>
    <ligand>
        <name>L-glutamate</name>
        <dbReference type="ChEBI" id="CHEBI:29985"/>
    </ligand>
</feature>
<keyword evidence="4 17" id="KW-0812">Transmembrane</keyword>
<dbReference type="Gene3D" id="3.40.50.2300">
    <property type="match status" value="2"/>
</dbReference>
<evidence type="ECO:0000256" key="3">
    <source>
        <dbReference type="ARBA" id="ARBA00022475"/>
    </source>
</evidence>
<dbReference type="InterPro" id="IPR001508">
    <property type="entry name" value="Iono_Glu_rcpt_met"/>
</dbReference>
<dbReference type="Pfam" id="PF00060">
    <property type="entry name" value="Lig_chan"/>
    <property type="match status" value="1"/>
</dbReference>
<dbReference type="GO" id="GO:0015276">
    <property type="term" value="F:ligand-gated monoatomic ion channel activity"/>
    <property type="evidence" value="ECO:0007669"/>
    <property type="project" value="InterPro"/>
</dbReference>
<feature type="transmembrane region" description="Helical" evidence="17">
    <location>
        <begin position="584"/>
        <end position="602"/>
    </location>
</feature>
<comment type="caution">
    <text evidence="20">The sequence shown here is derived from an EMBL/GenBank/DDBJ whole genome shotgun (WGS) entry which is preliminary data.</text>
</comment>
<dbReference type="SUPFAM" id="SSF53850">
    <property type="entry name" value="Periplasmic binding protein-like II"/>
    <property type="match status" value="1"/>
</dbReference>
<keyword evidence="2" id="KW-0813">Transport</keyword>
<evidence type="ECO:0000256" key="9">
    <source>
        <dbReference type="ARBA" id="ARBA00023136"/>
    </source>
</evidence>
<dbReference type="AlphaFoldDB" id="A0AAE0VVC7"/>
<evidence type="ECO:0000256" key="6">
    <source>
        <dbReference type="ARBA" id="ARBA00023018"/>
    </source>
</evidence>
<dbReference type="InterPro" id="IPR028082">
    <property type="entry name" value="Peripla_BP_I"/>
</dbReference>
<keyword evidence="12" id="KW-0628">Postsynaptic cell membrane</keyword>
<keyword evidence="5 17" id="KW-1133">Transmembrane helix</keyword>
<keyword evidence="21" id="KW-1185">Reference proteome</keyword>
<evidence type="ECO:0000313" key="21">
    <source>
        <dbReference type="Proteomes" id="UP001195483"/>
    </source>
</evidence>
<keyword evidence="10" id="KW-0675">Receptor</keyword>
<feature type="transmembrane region" description="Helical" evidence="17">
    <location>
        <begin position="20"/>
        <end position="44"/>
    </location>
</feature>
<evidence type="ECO:0000256" key="15">
    <source>
        <dbReference type="ARBA" id="ARBA00034100"/>
    </source>
</evidence>
<accession>A0AAE0VVC7</accession>
<dbReference type="GO" id="GO:0043226">
    <property type="term" value="C:organelle"/>
    <property type="evidence" value="ECO:0007669"/>
    <property type="project" value="UniProtKB-ARBA"/>
</dbReference>
<evidence type="ECO:0000259" key="19">
    <source>
        <dbReference type="SMART" id="SM00918"/>
    </source>
</evidence>
<evidence type="ECO:0000256" key="12">
    <source>
        <dbReference type="ARBA" id="ARBA00023257"/>
    </source>
</evidence>
<dbReference type="PRINTS" id="PR00177">
    <property type="entry name" value="NMDARECEPTOR"/>
</dbReference>
<dbReference type="Gene3D" id="3.40.190.10">
    <property type="entry name" value="Periplasmic binding protein-like II"/>
    <property type="match status" value="1"/>
</dbReference>
<evidence type="ECO:0000256" key="7">
    <source>
        <dbReference type="ARBA" id="ARBA00023054"/>
    </source>
</evidence>
<dbReference type="Proteomes" id="UP001195483">
    <property type="component" value="Unassembled WGS sequence"/>
</dbReference>
<keyword evidence="6" id="KW-0770">Synapse</keyword>
<evidence type="ECO:0000256" key="2">
    <source>
        <dbReference type="ARBA" id="ARBA00022448"/>
    </source>
</evidence>
<keyword evidence="3" id="KW-1003">Cell membrane</keyword>
<keyword evidence="9 17" id="KW-0472">Membrane</keyword>
<organism evidence="20 21">
    <name type="scientific">Potamilus streckersoni</name>
    <dbReference type="NCBI Taxonomy" id="2493646"/>
    <lineage>
        <taxon>Eukaryota</taxon>
        <taxon>Metazoa</taxon>
        <taxon>Spiralia</taxon>
        <taxon>Lophotrochozoa</taxon>
        <taxon>Mollusca</taxon>
        <taxon>Bivalvia</taxon>
        <taxon>Autobranchia</taxon>
        <taxon>Heteroconchia</taxon>
        <taxon>Palaeoheterodonta</taxon>
        <taxon>Unionida</taxon>
        <taxon>Unionoidea</taxon>
        <taxon>Unionidae</taxon>
        <taxon>Ambleminae</taxon>
        <taxon>Lampsilini</taxon>
        <taxon>Potamilus</taxon>
    </lineage>
</organism>
<evidence type="ECO:0000256" key="11">
    <source>
        <dbReference type="ARBA" id="ARBA00023180"/>
    </source>
</evidence>
<dbReference type="GO" id="GO:0038023">
    <property type="term" value="F:signaling receptor activity"/>
    <property type="evidence" value="ECO:0007669"/>
    <property type="project" value="InterPro"/>
</dbReference>
<dbReference type="SMART" id="SM00918">
    <property type="entry name" value="Lig_chan-Glu_bd"/>
    <property type="match status" value="1"/>
</dbReference>
<gene>
    <name evidence="20" type="ORF">CHS0354_019319</name>
</gene>
<dbReference type="InterPro" id="IPR019594">
    <property type="entry name" value="Glu/Gly-bd"/>
</dbReference>
<feature type="binding site" evidence="16">
    <location>
        <position position="545"/>
    </location>
    <ligand>
        <name>L-glutamate</name>
        <dbReference type="ChEBI" id="CHEBI:29985"/>
    </ligand>
</feature>
<evidence type="ECO:0000256" key="5">
    <source>
        <dbReference type="ARBA" id="ARBA00022989"/>
    </source>
</evidence>
<dbReference type="Pfam" id="PF10613">
    <property type="entry name" value="Lig_chan-Glu_bd"/>
    <property type="match status" value="1"/>
</dbReference>
<dbReference type="SUPFAM" id="SSF53822">
    <property type="entry name" value="Periplasmic binding protein-like I"/>
    <property type="match status" value="1"/>
</dbReference>
<protein>
    <submittedName>
        <fullName evidence="20">Uncharacterized protein</fullName>
    </submittedName>
</protein>
<reference evidence="20" key="1">
    <citation type="journal article" date="2021" name="Genome Biol. Evol.">
        <title>A High-Quality Reference Genome for a Parasitic Bivalve with Doubly Uniparental Inheritance (Bivalvia: Unionida).</title>
        <authorList>
            <person name="Smith C.H."/>
        </authorList>
    </citation>
    <scope>NUCLEOTIDE SEQUENCE</scope>
    <source>
        <strain evidence="20">CHS0354</strain>
    </source>
</reference>
<evidence type="ECO:0000256" key="17">
    <source>
        <dbReference type="SAM" id="Phobius"/>
    </source>
</evidence>
<name>A0AAE0VVC7_9BIVA</name>
<dbReference type="GO" id="GO:0045211">
    <property type="term" value="C:postsynaptic membrane"/>
    <property type="evidence" value="ECO:0007669"/>
    <property type="project" value="UniProtKB-SubCell"/>
</dbReference>
<dbReference type="EMBL" id="JAEAOA010001195">
    <property type="protein sequence ID" value="KAK3592063.1"/>
    <property type="molecule type" value="Genomic_DNA"/>
</dbReference>
<feature type="transmembrane region" description="Helical" evidence="17">
    <location>
        <begin position="655"/>
        <end position="676"/>
    </location>
</feature>
<proteinExistence type="predicted"/>
<reference evidence="20" key="3">
    <citation type="submission" date="2023-05" db="EMBL/GenBank/DDBJ databases">
        <authorList>
            <person name="Smith C.H."/>
        </authorList>
    </citation>
    <scope>NUCLEOTIDE SEQUENCE</scope>
    <source>
        <strain evidence="20">CHS0354</strain>
        <tissue evidence="20">Mantle</tissue>
    </source>
</reference>
<evidence type="ECO:0000256" key="4">
    <source>
        <dbReference type="ARBA" id="ARBA00022692"/>
    </source>
</evidence>
<evidence type="ECO:0000259" key="18">
    <source>
        <dbReference type="SMART" id="SM00079"/>
    </source>
</evidence>
<evidence type="ECO:0000256" key="14">
    <source>
        <dbReference type="ARBA" id="ARBA00023303"/>
    </source>
</evidence>
<sequence length="724" mass="82022">MSERNEDLSELFSRANSIVYCIFMMYRFLLNSIVTLSLVLGVTLKPNIGIGAVFEPEYYEHYNKLFNRALREQELTGSSQTHLEGTAIAIKPILSEYIKKFCTYANNHDIAAILVIGSERTIHTLNVIAQPLGIPVLGYMTGAKAINAQVHNPFYLRLQPSKADHARAFIQFFQANFWFNVVLLLEEDLLFDGLYSEMMKTSKDSKWNLQVEIIAVNITIESLYNVTLTLLSGSPKLVFIHSNMDLCKRIFIVSEKEHISSVNHAWFITENCYTRNNSELMSFPSGVLTILPRSVMHVEDIITDGVNLLIKAMRGVEKYVDLKKRKQCFERDLDSNEEIGEQLHRLIISTNVPGITGHIQFDQDGTLNAQSFDIQTFVKEGSLYWRDIGYIRGGDISPFGIIWPGDPITDHMISSKKKYRIVTNPVKPFVMEQPPNADYDGCAQDTTCLFLEDNPDKMETIQMIKDFEAGVFNESRPYEIRCCRGLSIDLLNRLASDLDFEYTLFIVSDKTYGKELNGTWNGMVRDLMAGTAHMAVAAMSITPSRVKVIDFTDPYFFSGFSVLYTEIKIATNMIAFLEPFSIEVWFAIFISATFAAFGMALFEWNSPFGLNPWGRKRKTNYCLASGLTMVYSVLFGHTVKTKSPKAWPSKVLQNFWAFSCIFIIASYTANLAAFIAGKHAGVTYGDIYDSRVSLHVKYFVAFPHIMARSIDEPEPAELDSTLNN</sequence>
<keyword evidence="7" id="KW-0175">Coiled coil</keyword>